<dbReference type="Proteomes" id="UP000619078">
    <property type="component" value="Unassembled WGS sequence"/>
</dbReference>
<keyword evidence="1" id="KW-0732">Signal</keyword>
<dbReference type="AlphaFoldDB" id="A0A926S484"/>
<comment type="caution">
    <text evidence="2">The sequence shown here is derived from an EMBL/GenBank/DDBJ whole genome shotgun (WGS) entry which is preliminary data.</text>
</comment>
<accession>A0A926S484</accession>
<protein>
    <submittedName>
        <fullName evidence="2">Uncharacterized protein</fullName>
    </submittedName>
</protein>
<dbReference type="RefSeq" id="WP_191165214.1">
    <property type="nucleotide sequence ID" value="NZ_JACWMX010000008.1"/>
</dbReference>
<feature type="signal peptide" evidence="1">
    <location>
        <begin position="1"/>
        <end position="23"/>
    </location>
</feature>
<evidence type="ECO:0000256" key="1">
    <source>
        <dbReference type="SAM" id="SignalP"/>
    </source>
</evidence>
<sequence length="166" mass="18110">MKPYLIICALALASCAGSGSKNGGDNLQADSGKKDTSAATKLNTPAQNMEYCFIHTDGKSAKDITAIHLVINANKVSGDMNWLPKEKDRRKGTLSGSLEGDNIKAVWSFMQEGTKDTLAVEFKLSAQQLAQKPMILSTKTGREQVNTKADYSVIYKLDNCEKFRSK</sequence>
<evidence type="ECO:0000313" key="3">
    <source>
        <dbReference type="Proteomes" id="UP000619078"/>
    </source>
</evidence>
<name>A0A926S484_9SPHI</name>
<organism evidence="2 3">
    <name type="scientific">Mucilaginibacter glaciei</name>
    <dbReference type="NCBI Taxonomy" id="2772109"/>
    <lineage>
        <taxon>Bacteria</taxon>
        <taxon>Pseudomonadati</taxon>
        <taxon>Bacteroidota</taxon>
        <taxon>Sphingobacteriia</taxon>
        <taxon>Sphingobacteriales</taxon>
        <taxon>Sphingobacteriaceae</taxon>
        <taxon>Mucilaginibacter</taxon>
    </lineage>
</organism>
<dbReference type="PROSITE" id="PS51257">
    <property type="entry name" value="PROKAR_LIPOPROTEIN"/>
    <property type="match status" value="1"/>
</dbReference>
<feature type="chain" id="PRO_5037666678" evidence="1">
    <location>
        <begin position="24"/>
        <end position="166"/>
    </location>
</feature>
<proteinExistence type="predicted"/>
<reference evidence="2" key="1">
    <citation type="submission" date="2020-09" db="EMBL/GenBank/DDBJ databases">
        <title>Novel species of Mucilaginibacter isolated from a glacier on the Tibetan Plateau.</title>
        <authorList>
            <person name="Liu Q."/>
            <person name="Xin Y.-H."/>
        </authorList>
    </citation>
    <scope>NUCLEOTIDE SEQUENCE</scope>
    <source>
        <strain evidence="2">ZB1P21</strain>
    </source>
</reference>
<gene>
    <name evidence="2" type="ORF">IDJ76_18070</name>
</gene>
<keyword evidence="3" id="KW-1185">Reference proteome</keyword>
<dbReference type="EMBL" id="JACWMX010000008">
    <property type="protein sequence ID" value="MBD1395019.1"/>
    <property type="molecule type" value="Genomic_DNA"/>
</dbReference>
<evidence type="ECO:0000313" key="2">
    <source>
        <dbReference type="EMBL" id="MBD1395019.1"/>
    </source>
</evidence>